<dbReference type="AlphaFoldDB" id="A0A3G1KYP7"/>
<accession>A0A3G1KYP7</accession>
<dbReference type="InterPro" id="IPR045337">
    <property type="entry name" value="MmgE_PrpD_C"/>
</dbReference>
<dbReference type="SUPFAM" id="SSF103378">
    <property type="entry name" value="2-methylcitrate dehydratase PrpD"/>
    <property type="match status" value="1"/>
</dbReference>
<reference evidence="4 5" key="1">
    <citation type="submission" date="2016-10" db="EMBL/GenBank/DDBJ databases">
        <title>Complete Genome Sequence of Peptococcaceae strain DCMF.</title>
        <authorList>
            <person name="Edwards R.J."/>
            <person name="Holland S.I."/>
            <person name="Deshpande N.P."/>
            <person name="Wong Y.K."/>
            <person name="Ertan H."/>
            <person name="Manefield M."/>
            <person name="Russell T.L."/>
            <person name="Lee M.J."/>
        </authorList>
    </citation>
    <scope>NUCLEOTIDE SEQUENCE [LARGE SCALE GENOMIC DNA]</scope>
    <source>
        <strain evidence="4 5">DCMF</strain>
    </source>
</reference>
<dbReference type="RefSeq" id="WP_148136986.1">
    <property type="nucleotide sequence ID" value="NZ_CP017634.1"/>
</dbReference>
<dbReference type="Pfam" id="PF03972">
    <property type="entry name" value="MmgE_PrpD_N"/>
    <property type="match status" value="1"/>
</dbReference>
<dbReference type="Gene3D" id="3.30.1330.120">
    <property type="entry name" value="2-methylcitrate dehydratase PrpD"/>
    <property type="match status" value="1"/>
</dbReference>
<dbReference type="InterPro" id="IPR036148">
    <property type="entry name" value="MmgE/PrpD_sf"/>
</dbReference>
<evidence type="ECO:0000313" key="5">
    <source>
        <dbReference type="Proteomes" id="UP000323521"/>
    </source>
</evidence>
<evidence type="ECO:0000256" key="1">
    <source>
        <dbReference type="ARBA" id="ARBA00006174"/>
    </source>
</evidence>
<proteinExistence type="inferred from homology"/>
<evidence type="ECO:0000259" key="3">
    <source>
        <dbReference type="Pfam" id="PF19305"/>
    </source>
</evidence>
<comment type="similarity">
    <text evidence="1">Belongs to the PrpD family.</text>
</comment>
<keyword evidence="5" id="KW-1185">Reference proteome</keyword>
<evidence type="ECO:0000313" key="4">
    <source>
        <dbReference type="EMBL" id="ATW27616.1"/>
    </source>
</evidence>
<dbReference type="InterPro" id="IPR045336">
    <property type="entry name" value="MmgE_PrpD_N"/>
</dbReference>
<dbReference type="Proteomes" id="UP000323521">
    <property type="component" value="Chromosome"/>
</dbReference>
<dbReference type="InterPro" id="IPR005656">
    <property type="entry name" value="MmgE_PrpD"/>
</dbReference>
<dbReference type="InterPro" id="IPR042188">
    <property type="entry name" value="MmgE/PrpD_sf_2"/>
</dbReference>
<dbReference type="GO" id="GO:0016829">
    <property type="term" value="F:lyase activity"/>
    <property type="evidence" value="ECO:0007669"/>
    <property type="project" value="InterPro"/>
</dbReference>
<sequence>MGVSERKGITGILADFCGKIQMQDIPRDVIERAKCCLLDYLGAAIVGSTTATGKIGLNLVRILHQEGGPQQATLIGQGIKTSCALAALANGMSGHAVEMDDAARYATGLHPGTTIIPACLAMSEYLGARGEEFLLSLILGYEVAGRVGTAINPSHRYKGFHSTGTVASFGSAAAVARLLHLDTLHTCYALGIAGSQAGGLFEFLKENATVKHLHAGRSAQNGVMAGLLVNNGMTGPTTILEGDDGFCRAYADQADWDYMVDSLGRRFEMNHIYFKIYPACGHAFSAIEGALAIHAKHKTDLREIKKIQVSTYRVAAVLNRQNPATIQEAKFSIPFLVSLALNKGEVSLRTLSEKNINDREIQFLASKVEMIDDAEITGTYPKLRTAVLKVQFHDGPEICERVDLPRGMPERPLTVTDLKNKFFASTAALWSEERARDLMNQVFHIDQEPNINRLAQIIQMGTKQHAELRDLSL</sequence>
<feature type="domain" description="MmgE/PrpD C-terminal" evidence="3">
    <location>
        <begin position="277"/>
        <end position="441"/>
    </location>
</feature>
<dbReference type="Gene3D" id="1.10.4100.10">
    <property type="entry name" value="2-methylcitrate dehydratase PrpD"/>
    <property type="match status" value="1"/>
</dbReference>
<evidence type="ECO:0000259" key="2">
    <source>
        <dbReference type="Pfam" id="PF03972"/>
    </source>
</evidence>
<organism evidence="4 5">
    <name type="scientific">Formimonas warabiya</name>
    <dbReference type="NCBI Taxonomy" id="1761012"/>
    <lineage>
        <taxon>Bacteria</taxon>
        <taxon>Bacillati</taxon>
        <taxon>Bacillota</taxon>
        <taxon>Clostridia</taxon>
        <taxon>Eubacteriales</taxon>
        <taxon>Peptococcaceae</taxon>
        <taxon>Candidatus Formimonas</taxon>
    </lineage>
</organism>
<dbReference type="PANTHER" id="PTHR16943">
    <property type="entry name" value="2-METHYLCITRATE DEHYDRATASE-RELATED"/>
    <property type="match status" value="1"/>
</dbReference>
<dbReference type="PANTHER" id="PTHR16943:SF8">
    <property type="entry name" value="2-METHYLCITRATE DEHYDRATASE"/>
    <property type="match status" value="1"/>
</dbReference>
<feature type="domain" description="MmgE/PrpD N-terminal" evidence="2">
    <location>
        <begin position="13"/>
        <end position="258"/>
    </location>
</feature>
<dbReference type="InterPro" id="IPR042183">
    <property type="entry name" value="MmgE/PrpD_sf_1"/>
</dbReference>
<name>A0A3G1KYP7_FORW1</name>
<dbReference type="KEGG" id="fwa:DCMF_25230"/>
<evidence type="ECO:0008006" key="6">
    <source>
        <dbReference type="Google" id="ProtNLM"/>
    </source>
</evidence>
<dbReference type="EMBL" id="CP017634">
    <property type="protein sequence ID" value="ATW27616.1"/>
    <property type="molecule type" value="Genomic_DNA"/>
</dbReference>
<gene>
    <name evidence="4" type="ORF">DCMF_25230</name>
</gene>
<dbReference type="OrthoDB" id="9791416at2"/>
<dbReference type="Pfam" id="PF19305">
    <property type="entry name" value="MmgE_PrpD_C"/>
    <property type="match status" value="1"/>
</dbReference>
<protein>
    <recommendedName>
        <fullName evidence="6">MmgE/PrpD family protein</fullName>
    </recommendedName>
</protein>